<feature type="compositionally biased region" description="Basic and acidic residues" evidence="10">
    <location>
        <begin position="21"/>
        <end position="46"/>
    </location>
</feature>
<dbReference type="GO" id="GO:0005524">
    <property type="term" value="F:ATP binding"/>
    <property type="evidence" value="ECO:0007669"/>
    <property type="project" value="UniProtKB-KW"/>
</dbReference>
<feature type="region of interest" description="Disordered" evidence="10">
    <location>
        <begin position="1"/>
        <end position="90"/>
    </location>
</feature>
<dbReference type="EC" id="2.7.11.22" evidence="2"/>
<dbReference type="Pfam" id="PF00069">
    <property type="entry name" value="Pkinase"/>
    <property type="match status" value="1"/>
</dbReference>
<evidence type="ECO:0000256" key="5">
    <source>
        <dbReference type="ARBA" id="ARBA00022741"/>
    </source>
</evidence>
<evidence type="ECO:0000256" key="4">
    <source>
        <dbReference type="ARBA" id="ARBA00022679"/>
    </source>
</evidence>
<dbReference type="InterPro" id="IPR008271">
    <property type="entry name" value="Ser/Thr_kinase_AS"/>
</dbReference>
<keyword evidence="13" id="KW-1185">Reference proteome</keyword>
<dbReference type="InterPro" id="IPR050108">
    <property type="entry name" value="CDK"/>
</dbReference>
<evidence type="ECO:0000256" key="9">
    <source>
        <dbReference type="ARBA" id="ARBA00048367"/>
    </source>
</evidence>
<organism evidence="12 13">
    <name type="scientific">Aspergillus leporis</name>
    <dbReference type="NCBI Taxonomy" id="41062"/>
    <lineage>
        <taxon>Eukaryota</taxon>
        <taxon>Fungi</taxon>
        <taxon>Dikarya</taxon>
        <taxon>Ascomycota</taxon>
        <taxon>Pezizomycotina</taxon>
        <taxon>Eurotiomycetes</taxon>
        <taxon>Eurotiomycetidae</taxon>
        <taxon>Eurotiales</taxon>
        <taxon>Aspergillaceae</taxon>
        <taxon>Aspergillus</taxon>
        <taxon>Aspergillus subgen. Circumdati</taxon>
    </lineage>
</organism>
<proteinExistence type="inferred from homology"/>
<evidence type="ECO:0000313" key="13">
    <source>
        <dbReference type="Proteomes" id="UP000326565"/>
    </source>
</evidence>
<protein>
    <recommendedName>
        <fullName evidence="2">cyclin-dependent kinase</fullName>
        <ecNumber evidence="2">2.7.11.22</ecNumber>
    </recommendedName>
</protein>
<dbReference type="FunFam" id="3.30.200.20:FF:000054">
    <property type="entry name" value="Cyclin-dependent kinase 11B"/>
    <property type="match status" value="1"/>
</dbReference>
<keyword evidence="5" id="KW-0547">Nucleotide-binding</keyword>
<keyword evidence="4" id="KW-0808">Transferase</keyword>
<dbReference type="FunFam" id="1.10.510.10:FF:000211">
    <property type="entry name" value="Cyclin-dependent kinase G-2"/>
    <property type="match status" value="1"/>
</dbReference>
<dbReference type="EMBL" id="ML732450">
    <property type="protein sequence ID" value="KAB8067747.1"/>
    <property type="molecule type" value="Genomic_DNA"/>
</dbReference>
<comment type="catalytic activity">
    <reaction evidence="8">
        <text>L-threonyl-[protein] + ATP = O-phospho-L-threonyl-[protein] + ADP + H(+)</text>
        <dbReference type="Rhea" id="RHEA:46608"/>
        <dbReference type="Rhea" id="RHEA-COMP:11060"/>
        <dbReference type="Rhea" id="RHEA-COMP:11605"/>
        <dbReference type="ChEBI" id="CHEBI:15378"/>
        <dbReference type="ChEBI" id="CHEBI:30013"/>
        <dbReference type="ChEBI" id="CHEBI:30616"/>
        <dbReference type="ChEBI" id="CHEBI:61977"/>
        <dbReference type="ChEBI" id="CHEBI:456216"/>
        <dbReference type="EC" id="2.7.11.22"/>
    </reaction>
</comment>
<dbReference type="AlphaFoldDB" id="A0A5N5WJA9"/>
<dbReference type="GO" id="GO:0007346">
    <property type="term" value="P:regulation of mitotic cell cycle"/>
    <property type="evidence" value="ECO:0007669"/>
    <property type="project" value="TreeGrafter"/>
</dbReference>
<evidence type="ECO:0000256" key="10">
    <source>
        <dbReference type="SAM" id="MobiDB-lite"/>
    </source>
</evidence>
<evidence type="ECO:0000256" key="1">
    <source>
        <dbReference type="ARBA" id="ARBA00006485"/>
    </source>
</evidence>
<keyword evidence="6 12" id="KW-0418">Kinase</keyword>
<accession>A0A5N5WJA9</accession>
<evidence type="ECO:0000256" key="7">
    <source>
        <dbReference type="ARBA" id="ARBA00022840"/>
    </source>
</evidence>
<feature type="domain" description="Protein kinase" evidence="11">
    <location>
        <begin position="110"/>
        <end position="401"/>
    </location>
</feature>
<evidence type="ECO:0000256" key="2">
    <source>
        <dbReference type="ARBA" id="ARBA00012425"/>
    </source>
</evidence>
<name>A0A5N5WJA9_9EURO</name>
<dbReference type="PROSITE" id="PS00108">
    <property type="entry name" value="PROTEIN_KINASE_ST"/>
    <property type="match status" value="1"/>
</dbReference>
<dbReference type="InterPro" id="IPR000719">
    <property type="entry name" value="Prot_kinase_dom"/>
</dbReference>
<evidence type="ECO:0000256" key="3">
    <source>
        <dbReference type="ARBA" id="ARBA00022527"/>
    </source>
</evidence>
<gene>
    <name evidence="12" type="ORF">BDV29DRAFT_185624</name>
</gene>
<dbReference type="Gene3D" id="1.10.510.10">
    <property type="entry name" value="Transferase(Phosphotransferase) domain 1"/>
    <property type="match status" value="1"/>
</dbReference>
<dbReference type="Proteomes" id="UP000326565">
    <property type="component" value="Unassembled WGS sequence"/>
</dbReference>
<keyword evidence="7" id="KW-0067">ATP-binding</keyword>
<evidence type="ECO:0000259" key="11">
    <source>
        <dbReference type="PROSITE" id="PS50011"/>
    </source>
</evidence>
<feature type="region of interest" description="Disordered" evidence="10">
    <location>
        <begin position="392"/>
        <end position="469"/>
    </location>
</feature>
<comment type="catalytic activity">
    <reaction evidence="9">
        <text>L-seryl-[protein] + ATP = O-phospho-L-seryl-[protein] + ADP + H(+)</text>
        <dbReference type="Rhea" id="RHEA:17989"/>
        <dbReference type="Rhea" id="RHEA-COMP:9863"/>
        <dbReference type="Rhea" id="RHEA-COMP:11604"/>
        <dbReference type="ChEBI" id="CHEBI:15378"/>
        <dbReference type="ChEBI" id="CHEBI:29999"/>
        <dbReference type="ChEBI" id="CHEBI:30616"/>
        <dbReference type="ChEBI" id="CHEBI:83421"/>
        <dbReference type="ChEBI" id="CHEBI:456216"/>
        <dbReference type="EC" id="2.7.11.22"/>
    </reaction>
</comment>
<dbReference type="SMART" id="SM00220">
    <property type="entry name" value="S_TKc"/>
    <property type="match status" value="1"/>
</dbReference>
<feature type="compositionally biased region" description="Basic and acidic residues" evidence="10">
    <location>
        <begin position="54"/>
        <end position="65"/>
    </location>
</feature>
<reference evidence="12 13" key="1">
    <citation type="submission" date="2019-04" db="EMBL/GenBank/DDBJ databases">
        <title>Friends and foes A comparative genomics study of 23 Aspergillus species from section Flavi.</title>
        <authorList>
            <consortium name="DOE Joint Genome Institute"/>
            <person name="Kjaerbolling I."/>
            <person name="Vesth T."/>
            <person name="Frisvad J.C."/>
            <person name="Nybo J.L."/>
            <person name="Theobald S."/>
            <person name="Kildgaard S."/>
            <person name="Isbrandt T."/>
            <person name="Kuo A."/>
            <person name="Sato A."/>
            <person name="Lyhne E.K."/>
            <person name="Kogle M.E."/>
            <person name="Wiebenga A."/>
            <person name="Kun R.S."/>
            <person name="Lubbers R.J."/>
            <person name="Makela M.R."/>
            <person name="Barry K."/>
            <person name="Chovatia M."/>
            <person name="Clum A."/>
            <person name="Daum C."/>
            <person name="Haridas S."/>
            <person name="He G."/>
            <person name="LaButti K."/>
            <person name="Lipzen A."/>
            <person name="Mondo S."/>
            <person name="Riley R."/>
            <person name="Salamov A."/>
            <person name="Simmons B.A."/>
            <person name="Magnuson J.K."/>
            <person name="Henrissat B."/>
            <person name="Mortensen U.H."/>
            <person name="Larsen T.O."/>
            <person name="Devries R.P."/>
            <person name="Grigoriev I.V."/>
            <person name="Machida M."/>
            <person name="Baker S.E."/>
            <person name="Andersen M.R."/>
        </authorList>
    </citation>
    <scope>NUCLEOTIDE SEQUENCE [LARGE SCALE GENOMIC DNA]</scope>
    <source>
        <strain evidence="12 13">CBS 151.66</strain>
    </source>
</reference>
<evidence type="ECO:0000256" key="6">
    <source>
        <dbReference type="ARBA" id="ARBA00022777"/>
    </source>
</evidence>
<evidence type="ECO:0000256" key="8">
    <source>
        <dbReference type="ARBA" id="ARBA00047811"/>
    </source>
</evidence>
<dbReference type="InterPro" id="IPR011009">
    <property type="entry name" value="Kinase-like_dom_sf"/>
</dbReference>
<keyword evidence="3" id="KW-0723">Serine/threonine-protein kinase</keyword>
<dbReference type="Gene3D" id="3.30.200.20">
    <property type="entry name" value="Phosphorylase Kinase, domain 1"/>
    <property type="match status" value="1"/>
</dbReference>
<dbReference type="PROSITE" id="PS50011">
    <property type="entry name" value="PROTEIN_KINASE_DOM"/>
    <property type="match status" value="1"/>
</dbReference>
<dbReference type="GO" id="GO:0005634">
    <property type="term" value="C:nucleus"/>
    <property type="evidence" value="ECO:0007669"/>
    <property type="project" value="TreeGrafter"/>
</dbReference>
<dbReference type="CDD" id="cd07843">
    <property type="entry name" value="STKc_CDC2L1"/>
    <property type="match status" value="1"/>
</dbReference>
<dbReference type="PANTHER" id="PTHR24056:SF107">
    <property type="entry name" value="CYCLIN-DEPENDENT KINASE 11A-RELATED"/>
    <property type="match status" value="1"/>
</dbReference>
<dbReference type="GO" id="GO:0004693">
    <property type="term" value="F:cyclin-dependent protein serine/threonine kinase activity"/>
    <property type="evidence" value="ECO:0007669"/>
    <property type="project" value="UniProtKB-EC"/>
</dbReference>
<sequence>MSSKSRWANEDPEEEAIVAQRKREKEEKRRAKAEKQRLEQQQKEEAAVAAAAAEEAHQPDTDAPPKKRRRLSNDTPETAAEIQVPPSKPQSKILRFPTQEWGPSRHVDNFERLNHIEEGSYGWVSRAKDITTGEIVALKKLKMDNSPDGFPVTGLREIQTLLEARHPNIVYLREIVVGTKMDDVFLVMDFLEHDLKTLLDDMREPFLPSEIKTLLSQVISGLDFLHSQWIMHRDLKTSNLLMNNRGEIKIADFGMARYYGDPPPKLTQLVVTLWYRAPELLLGAEKYGTEIDMWSIGCVFGELLTKEPLLQGKNEVDQVSKIFALTGPPTPQTWPGFRSLPNAKSLRLPQTSSAPSGNPPLLPRAKFPFLTNAGIQLLSSLLALNPSSRPTTQECLSHPYFREDPRPKPKEMFPTFPSKAGMEKRRRRETPEAPKRGQMAPKLDFASVFGAQSGDDGGHTGAGFTLRLG</sequence>
<dbReference type="InterPro" id="IPR045267">
    <property type="entry name" value="CDK11/PITSLRE_STKc"/>
</dbReference>
<feature type="compositionally biased region" description="Basic and acidic residues" evidence="10">
    <location>
        <begin position="400"/>
        <end position="411"/>
    </location>
</feature>
<dbReference type="OrthoDB" id="1732493at2759"/>
<evidence type="ECO:0000313" key="12">
    <source>
        <dbReference type="EMBL" id="KAB8067747.1"/>
    </source>
</evidence>
<dbReference type="PANTHER" id="PTHR24056">
    <property type="entry name" value="CELL DIVISION PROTEIN KINASE"/>
    <property type="match status" value="1"/>
</dbReference>
<dbReference type="SUPFAM" id="SSF56112">
    <property type="entry name" value="Protein kinase-like (PK-like)"/>
    <property type="match status" value="1"/>
</dbReference>
<comment type="similarity">
    <text evidence="1">Belongs to the protein kinase superfamily. CMGC Ser/Thr protein kinase family. CDC2/CDKX subfamily.</text>
</comment>